<name>A0A7W3QMF4_ACTNM</name>
<comment type="caution">
    <text evidence="3">The sequence shown here is derived from an EMBL/GenBank/DDBJ whole genome shotgun (WGS) entry which is preliminary data.</text>
</comment>
<keyword evidence="2" id="KW-0472">Membrane</keyword>
<evidence type="ECO:0000256" key="1">
    <source>
        <dbReference type="SAM" id="MobiDB-lite"/>
    </source>
</evidence>
<dbReference type="RefSeq" id="WP_182844748.1">
    <property type="nucleotide sequence ID" value="NZ_JACJIA010000005.1"/>
</dbReference>
<dbReference type="Proteomes" id="UP000572680">
    <property type="component" value="Unassembled WGS sequence"/>
</dbReference>
<feature type="transmembrane region" description="Helical" evidence="2">
    <location>
        <begin position="320"/>
        <end position="337"/>
    </location>
</feature>
<sequence>MTRAVAGPARRERAPRPVRRRAGGRRADALILAGYALAAVAVLKNLWASPSGRYLVDGGPDQNQWEWFFAVTARAVTRLENPLFTTLQNHPDGVNLMGNTVMLGVSVPLAPLTLACGPGATWAVVLTSGLAGTAAGWYRLVRRHLGGSRPAAAVGGAFCGFAPPIVTHANAHPNFVALFVLPFLVGRLVMLARGGRPLRDGAVLGLLAAYQIHMGEEALLLAATALVPFAAVYAVSRPDAARAAARPLLAGLAVALAVSAPLSAYPLWWQFAGPRSYDGLLHGPSGNDVAVLAAFARQSLAGHPAPPGPLDVSTTEQNAFFGWTVVVLVAVLLVWLRRLPLARALGAVVVTGVLLSLGPEIVVNGEPTGVPGPWRWTARLPLYESVLESRLTMTCVPAIGLLVALGVDRLRARAPAEGPRLCAVVLALALVPVVPKPLPAEPRRKVPAFFTDGTWRRHVSPGRALVPVPLPGAGDAEPLHWQVRSGLGFPVPEGYFVGPFGPRREGGYGAEPRPTSRLLRRAADDGPPPVGDAERAAARADLAYWRADAVVLGPHPRGEHLRATVEALLGPGVREGGVWVWRVRP</sequence>
<proteinExistence type="predicted"/>
<evidence type="ECO:0000313" key="4">
    <source>
        <dbReference type="Proteomes" id="UP000572680"/>
    </source>
</evidence>
<evidence type="ECO:0000256" key="2">
    <source>
        <dbReference type="SAM" id="Phobius"/>
    </source>
</evidence>
<dbReference type="EMBL" id="JACJIA010000005">
    <property type="protein sequence ID" value="MBA8952451.1"/>
    <property type="molecule type" value="Genomic_DNA"/>
</dbReference>
<protein>
    <recommendedName>
        <fullName evidence="5">Glycosyl transferase</fullName>
    </recommendedName>
</protein>
<feature type="transmembrane region" description="Helical" evidence="2">
    <location>
        <begin position="344"/>
        <end position="363"/>
    </location>
</feature>
<evidence type="ECO:0008006" key="5">
    <source>
        <dbReference type="Google" id="ProtNLM"/>
    </source>
</evidence>
<feature type="transmembrane region" description="Helical" evidence="2">
    <location>
        <begin position="219"/>
        <end position="236"/>
    </location>
</feature>
<feature type="transmembrane region" description="Helical" evidence="2">
    <location>
        <begin position="29"/>
        <end position="47"/>
    </location>
</feature>
<accession>A0A7W3QMF4</accession>
<keyword evidence="2" id="KW-0812">Transmembrane</keyword>
<evidence type="ECO:0000313" key="3">
    <source>
        <dbReference type="EMBL" id="MBA8952451.1"/>
    </source>
</evidence>
<feature type="region of interest" description="Disordered" evidence="1">
    <location>
        <begin position="1"/>
        <end position="21"/>
    </location>
</feature>
<gene>
    <name evidence="3" type="ORF">HNR61_004097</name>
</gene>
<feature type="transmembrane region" description="Helical" evidence="2">
    <location>
        <begin position="119"/>
        <end position="138"/>
    </location>
</feature>
<feature type="region of interest" description="Disordered" evidence="1">
    <location>
        <begin position="506"/>
        <end position="533"/>
    </location>
</feature>
<organism evidence="3 4">
    <name type="scientific">Actinomadura namibiensis</name>
    <dbReference type="NCBI Taxonomy" id="182080"/>
    <lineage>
        <taxon>Bacteria</taxon>
        <taxon>Bacillati</taxon>
        <taxon>Actinomycetota</taxon>
        <taxon>Actinomycetes</taxon>
        <taxon>Streptosporangiales</taxon>
        <taxon>Thermomonosporaceae</taxon>
        <taxon>Actinomadura</taxon>
    </lineage>
</organism>
<reference evidence="3 4" key="1">
    <citation type="submission" date="2020-08" db="EMBL/GenBank/DDBJ databases">
        <title>Genomic Encyclopedia of Type Strains, Phase IV (KMG-IV): sequencing the most valuable type-strain genomes for metagenomic binning, comparative biology and taxonomic classification.</title>
        <authorList>
            <person name="Goeker M."/>
        </authorList>
    </citation>
    <scope>NUCLEOTIDE SEQUENCE [LARGE SCALE GENOMIC DNA]</scope>
    <source>
        <strain evidence="3 4">DSM 44197</strain>
    </source>
</reference>
<feature type="transmembrane region" description="Helical" evidence="2">
    <location>
        <begin position="248"/>
        <end position="268"/>
    </location>
</feature>
<keyword evidence="2" id="KW-1133">Transmembrane helix</keyword>
<dbReference type="AlphaFoldDB" id="A0A7W3QMF4"/>
<feature type="transmembrane region" description="Helical" evidence="2">
    <location>
        <begin position="172"/>
        <end position="190"/>
    </location>
</feature>
<keyword evidence="4" id="KW-1185">Reference proteome</keyword>